<name>A0A7W7TXV2_9ACTN</name>
<dbReference type="SUPFAM" id="SSF52402">
    <property type="entry name" value="Adenine nucleotide alpha hydrolases-like"/>
    <property type="match status" value="1"/>
</dbReference>
<protein>
    <submittedName>
        <fullName evidence="2">Nucleotide-binding universal stress UspA family protein</fullName>
    </submittedName>
</protein>
<feature type="domain" description="UspA" evidence="1">
    <location>
        <begin position="11"/>
        <end position="151"/>
    </location>
</feature>
<proteinExistence type="predicted"/>
<keyword evidence="3" id="KW-1185">Reference proteome</keyword>
<dbReference type="Pfam" id="PF00582">
    <property type="entry name" value="Usp"/>
    <property type="match status" value="1"/>
</dbReference>
<dbReference type="InterPro" id="IPR006016">
    <property type="entry name" value="UspA"/>
</dbReference>
<organism evidence="2 3">
    <name type="scientific">Streptomyces nymphaeiformis</name>
    <dbReference type="NCBI Taxonomy" id="2663842"/>
    <lineage>
        <taxon>Bacteria</taxon>
        <taxon>Bacillati</taxon>
        <taxon>Actinomycetota</taxon>
        <taxon>Actinomycetes</taxon>
        <taxon>Kitasatosporales</taxon>
        <taxon>Streptomycetaceae</taxon>
        <taxon>Streptomyces</taxon>
    </lineage>
</organism>
<dbReference type="Gene3D" id="3.40.50.12370">
    <property type="match status" value="1"/>
</dbReference>
<evidence type="ECO:0000259" key="1">
    <source>
        <dbReference type="Pfam" id="PF00582"/>
    </source>
</evidence>
<reference evidence="2 3" key="1">
    <citation type="submission" date="2020-08" db="EMBL/GenBank/DDBJ databases">
        <title>Genomic Encyclopedia of Type Strains, Phase III (KMG-III): the genomes of soil and plant-associated and newly described type strains.</title>
        <authorList>
            <person name="Whitman W."/>
        </authorList>
    </citation>
    <scope>NUCLEOTIDE SEQUENCE [LARGE SCALE GENOMIC DNA]</scope>
    <source>
        <strain evidence="2 3">SFB5A</strain>
    </source>
</reference>
<dbReference type="Proteomes" id="UP000582643">
    <property type="component" value="Unassembled WGS sequence"/>
</dbReference>
<comment type="caution">
    <text evidence="2">The sequence shown here is derived from an EMBL/GenBank/DDBJ whole genome shotgun (WGS) entry which is preliminary data.</text>
</comment>
<accession>A0A7W7TXV2</accession>
<dbReference type="AlphaFoldDB" id="A0A7W7TXV2"/>
<evidence type="ECO:0000313" key="3">
    <source>
        <dbReference type="Proteomes" id="UP000582643"/>
    </source>
</evidence>
<gene>
    <name evidence="2" type="ORF">GGE06_002307</name>
</gene>
<evidence type="ECO:0000313" key="2">
    <source>
        <dbReference type="EMBL" id="MBB4981397.1"/>
    </source>
</evidence>
<dbReference type="RefSeq" id="WP_184930737.1">
    <property type="nucleotide sequence ID" value="NZ_JACHJY010000003.1"/>
</dbReference>
<sequence length="182" mass="19219">MTGPFPRDGGRVVVGVTGSLASLAALRYAAALARRDGRALLAVLAWEPPEGEALFARMPDRAWARLWGEDARRRLEGALVDGLGGAPSDLPFEARVVRGAPAGVLCAVAGRPGDLLVLGRAPDGGRLARLRRRPVLRAVQRRAPGPVLTVPGPVLLPGEARVLRRNARTSVPEGRTGTEVRP</sequence>
<dbReference type="EMBL" id="JACHJY010000003">
    <property type="protein sequence ID" value="MBB4981397.1"/>
    <property type="molecule type" value="Genomic_DNA"/>
</dbReference>